<evidence type="ECO:0000313" key="2">
    <source>
        <dbReference type="EMBL" id="GGK61296.1"/>
    </source>
</evidence>
<accession>A0A917QP15</accession>
<gene>
    <name evidence="2" type="ORF">GCM10007964_00520</name>
</gene>
<proteinExistence type="predicted"/>
<name>A0A917QP15_9ACTN</name>
<dbReference type="Proteomes" id="UP000645217">
    <property type="component" value="Unassembled WGS sequence"/>
</dbReference>
<reference evidence="2" key="1">
    <citation type="journal article" date="2014" name="Int. J. Syst. Evol. Microbiol.">
        <title>Complete genome sequence of Corynebacterium casei LMG S-19264T (=DSM 44701T), isolated from a smear-ripened cheese.</title>
        <authorList>
            <consortium name="US DOE Joint Genome Institute (JGI-PGF)"/>
            <person name="Walter F."/>
            <person name="Albersmeier A."/>
            <person name="Kalinowski J."/>
            <person name="Ruckert C."/>
        </authorList>
    </citation>
    <scope>NUCLEOTIDE SEQUENCE</scope>
    <source>
        <strain evidence="2">JCM 13064</strain>
    </source>
</reference>
<dbReference type="RefSeq" id="WP_189160862.1">
    <property type="nucleotide sequence ID" value="NZ_BMNT01000001.1"/>
</dbReference>
<dbReference type="InterPro" id="IPR015330">
    <property type="entry name" value="DNA_primase/pol_bifunc_N"/>
</dbReference>
<evidence type="ECO:0000313" key="3">
    <source>
        <dbReference type="Proteomes" id="UP000645217"/>
    </source>
</evidence>
<dbReference type="Pfam" id="PF09250">
    <property type="entry name" value="Prim-Pol"/>
    <property type="match status" value="1"/>
</dbReference>
<keyword evidence="3" id="KW-1185">Reference proteome</keyword>
<comment type="caution">
    <text evidence="2">The sequence shown here is derived from an EMBL/GenBank/DDBJ whole genome shotgun (WGS) entry which is preliminary data.</text>
</comment>
<reference evidence="2" key="2">
    <citation type="submission" date="2020-09" db="EMBL/GenBank/DDBJ databases">
        <authorList>
            <person name="Sun Q."/>
            <person name="Ohkuma M."/>
        </authorList>
    </citation>
    <scope>NUCLEOTIDE SEQUENCE</scope>
    <source>
        <strain evidence="2">JCM 13064</strain>
    </source>
</reference>
<protein>
    <recommendedName>
        <fullName evidence="1">DNA primase/polymerase bifunctional N-terminal domain-containing protein</fullName>
    </recommendedName>
</protein>
<feature type="domain" description="DNA primase/polymerase bifunctional N-terminal" evidence="1">
    <location>
        <begin position="55"/>
        <end position="176"/>
    </location>
</feature>
<evidence type="ECO:0000259" key="1">
    <source>
        <dbReference type="Pfam" id="PF09250"/>
    </source>
</evidence>
<dbReference type="EMBL" id="BMNT01000001">
    <property type="protein sequence ID" value="GGK61296.1"/>
    <property type="molecule type" value="Genomic_DNA"/>
</dbReference>
<sequence>MANRPKCAEPTCGEPLRALARSVAKYCSARCRQRASRRRRAIPAEMTRRETWVRRTARKVPVTTGHRVASATDRSTWTTYRSACRSSAGVGLGFVLDGSGVVCIDLDHCLTGGVVAPWAQEILDRLPRTFIEVSASGHGLHIFGRGHIATGRRIRRGDGAAIEVYGDRRYIAITGMRYKSAPPVLADLSEVLADLI</sequence>
<organism evidence="2 3">
    <name type="scientific">Sphaerisporangium melleum</name>
    <dbReference type="NCBI Taxonomy" id="321316"/>
    <lineage>
        <taxon>Bacteria</taxon>
        <taxon>Bacillati</taxon>
        <taxon>Actinomycetota</taxon>
        <taxon>Actinomycetes</taxon>
        <taxon>Streptosporangiales</taxon>
        <taxon>Streptosporangiaceae</taxon>
        <taxon>Sphaerisporangium</taxon>
    </lineage>
</organism>
<dbReference type="AlphaFoldDB" id="A0A917QP15"/>